<dbReference type="InterPro" id="IPR024738">
    <property type="entry name" value="Hfi1/Tada1"/>
</dbReference>
<dbReference type="GO" id="GO:0006357">
    <property type="term" value="P:regulation of transcription by RNA polymerase II"/>
    <property type="evidence" value="ECO:0007669"/>
    <property type="project" value="TreeGrafter"/>
</dbReference>
<comment type="subcellular location">
    <subcellularLocation>
        <location evidence="1">Nucleus</location>
    </subcellularLocation>
</comment>
<keyword evidence="6" id="KW-1185">Reference proteome</keyword>
<feature type="region of interest" description="Disordered" evidence="5">
    <location>
        <begin position="177"/>
        <end position="223"/>
    </location>
</feature>
<organism evidence="6 7">
    <name type="scientific">Elaeis guineensis var. tenera</name>
    <name type="common">Oil palm</name>
    <dbReference type="NCBI Taxonomy" id="51953"/>
    <lineage>
        <taxon>Eukaryota</taxon>
        <taxon>Viridiplantae</taxon>
        <taxon>Streptophyta</taxon>
        <taxon>Embryophyta</taxon>
        <taxon>Tracheophyta</taxon>
        <taxon>Spermatophyta</taxon>
        <taxon>Magnoliopsida</taxon>
        <taxon>Liliopsida</taxon>
        <taxon>Arecaceae</taxon>
        <taxon>Arecoideae</taxon>
        <taxon>Cocoseae</taxon>
        <taxon>Elaeidinae</taxon>
        <taxon>Elaeis</taxon>
    </lineage>
</organism>
<feature type="compositionally biased region" description="Pro residues" evidence="5">
    <location>
        <begin position="1"/>
        <end position="16"/>
    </location>
</feature>
<dbReference type="Proteomes" id="UP000504607">
    <property type="component" value="Chromosome 7"/>
</dbReference>
<keyword evidence="4" id="KW-0539">Nucleus</keyword>
<dbReference type="GO" id="GO:0003713">
    <property type="term" value="F:transcription coactivator activity"/>
    <property type="evidence" value="ECO:0007669"/>
    <property type="project" value="TreeGrafter"/>
</dbReference>
<keyword evidence="3" id="KW-0804">Transcription</keyword>
<dbReference type="CDD" id="cd22933">
    <property type="entry name" value="HFD_HFI1"/>
    <property type="match status" value="1"/>
</dbReference>
<feature type="compositionally biased region" description="Basic and acidic residues" evidence="5">
    <location>
        <begin position="208"/>
        <end position="219"/>
    </location>
</feature>
<dbReference type="KEGG" id="egu:105049202"/>
<evidence type="ECO:0000256" key="4">
    <source>
        <dbReference type="ARBA" id="ARBA00023242"/>
    </source>
</evidence>
<keyword evidence="2" id="KW-0805">Transcription regulation</keyword>
<protein>
    <submittedName>
        <fullName evidence="7">Uncharacterized protein LOC105049202</fullName>
    </submittedName>
</protein>
<dbReference type="Pfam" id="PF12767">
    <property type="entry name" value="SAGA-Tad1"/>
    <property type="match status" value="1"/>
</dbReference>
<sequence>MPPPPQPPPPPPPPPTQHSRTNLGDLKSQIAKRLGLERAQRYFSYLNQLLSQKLSKPEFNKLCLLTLGHENLPLHNQLIRSILKNACQAKIPPPVVNDKGTLKPVGAVAKKSPQIDESFNSSPAAIPPAPIWSNGDILPSSPRKVRSIIRDQKIKDHPSPLGPNGRAEVAAHQFSLPPDEDTVQENGDLNSCDLKRPLQHQQGGSAEHPAKRPRTEKPSLLDQDSVYSKGLAEVFFVDHREDLEHRDDLNLARGPLQAPLGIPFCPASVGGARRSPLLAAGGFSSSYDSGELYHSEVLKKRMEKIAGAEGLGGVTMDCANLLNNGLDAYLKQLIKSCAELVGARKGHEPIKQLVCKQQPHGKPINGVWRRDHMQVQSIGGRLKSAHGLKNHSSVSLQDFKVAMELNPQQLGEDWPLLLEKICLCSCEE</sequence>
<dbReference type="GeneID" id="105049202"/>
<accession>A0A6I9RII4</accession>
<dbReference type="OrthoDB" id="10264870at2759"/>
<dbReference type="RefSeq" id="XP_010927071.1">
    <property type="nucleotide sequence ID" value="XM_010928769.3"/>
</dbReference>
<proteinExistence type="predicted"/>
<dbReference type="GO" id="GO:0000124">
    <property type="term" value="C:SAGA complex"/>
    <property type="evidence" value="ECO:0007669"/>
    <property type="project" value="UniProtKB-ARBA"/>
</dbReference>
<evidence type="ECO:0000256" key="1">
    <source>
        <dbReference type="ARBA" id="ARBA00004123"/>
    </source>
</evidence>
<dbReference type="PANTHER" id="PTHR21277:SF5">
    <property type="entry name" value="TRANSCRIPTIONAL ADAPTER 1"/>
    <property type="match status" value="1"/>
</dbReference>
<dbReference type="GO" id="GO:0005634">
    <property type="term" value="C:nucleus"/>
    <property type="evidence" value="ECO:0007669"/>
    <property type="project" value="UniProtKB-SubCell"/>
</dbReference>
<dbReference type="FunCoup" id="A0A6I9RII4">
    <property type="interactions" value="1004"/>
</dbReference>
<evidence type="ECO:0000313" key="7">
    <source>
        <dbReference type="RefSeq" id="XP_010927071.1"/>
    </source>
</evidence>
<name>A0A6I9RII4_ELAGV</name>
<reference evidence="7" key="1">
    <citation type="submission" date="2025-08" db="UniProtKB">
        <authorList>
            <consortium name="RefSeq"/>
        </authorList>
    </citation>
    <scope>IDENTIFICATION</scope>
</reference>
<feature type="region of interest" description="Disordered" evidence="5">
    <location>
        <begin position="1"/>
        <end position="22"/>
    </location>
</feature>
<dbReference type="InParanoid" id="A0A6I9RII4"/>
<dbReference type="AlphaFoldDB" id="A0A6I9RII4"/>
<gene>
    <name evidence="7" type="primary">LOC105049202</name>
</gene>
<evidence type="ECO:0000256" key="3">
    <source>
        <dbReference type="ARBA" id="ARBA00023163"/>
    </source>
</evidence>
<evidence type="ECO:0000256" key="2">
    <source>
        <dbReference type="ARBA" id="ARBA00023015"/>
    </source>
</evidence>
<evidence type="ECO:0000313" key="6">
    <source>
        <dbReference type="Proteomes" id="UP000504607"/>
    </source>
</evidence>
<evidence type="ECO:0000256" key="5">
    <source>
        <dbReference type="SAM" id="MobiDB-lite"/>
    </source>
</evidence>
<dbReference type="PANTHER" id="PTHR21277">
    <property type="entry name" value="TRANSCRIPTIONAL ADAPTER 1"/>
    <property type="match status" value="1"/>
</dbReference>